<dbReference type="AlphaFoldDB" id="A0A9X5BHW3"/>
<accession>A0A9X5BHW3</accession>
<comment type="caution">
    <text evidence="1">The sequence shown here is derived from an EMBL/GenBank/DDBJ whole genome shotgun (WGS) entry which is preliminary data.</text>
</comment>
<protein>
    <submittedName>
        <fullName evidence="1">Uncharacterized protein</fullName>
    </submittedName>
</protein>
<dbReference type="EMBL" id="QZDT01000029">
    <property type="protein sequence ID" value="NBJ94056.1"/>
    <property type="molecule type" value="Genomic_DNA"/>
</dbReference>
<proteinExistence type="predicted"/>
<evidence type="ECO:0000313" key="2">
    <source>
        <dbReference type="Proteomes" id="UP001154420"/>
    </source>
</evidence>
<name>A0A9X5BHW3_9FIRM</name>
<keyword evidence="2" id="KW-1185">Reference proteome</keyword>
<dbReference type="OrthoDB" id="2037654at2"/>
<dbReference type="RefSeq" id="WP_160561098.1">
    <property type="nucleotide sequence ID" value="NZ_QZDT01000029.1"/>
</dbReference>
<dbReference type="Proteomes" id="UP001154420">
    <property type="component" value="Unassembled WGS sequence"/>
</dbReference>
<evidence type="ECO:0000313" key="1">
    <source>
        <dbReference type="EMBL" id="NBJ94056.1"/>
    </source>
</evidence>
<sequence length="88" mass="9761">MQADNKVVKEDGTIESKGNGHKLTVLYDEDTLFYVRTILGDGSSYEDADGAAGDMTEDMRVEITGRYEGKKFRAKHRISGKAIAVLLY</sequence>
<gene>
    <name evidence="1" type="ORF">D5281_16045</name>
</gene>
<organism evidence="1 2">
    <name type="scientific">Parablautia muri</name>
    <dbReference type="NCBI Taxonomy" id="2320879"/>
    <lineage>
        <taxon>Bacteria</taxon>
        <taxon>Bacillati</taxon>
        <taxon>Bacillota</taxon>
        <taxon>Clostridia</taxon>
        <taxon>Lachnospirales</taxon>
        <taxon>Lachnospiraceae</taxon>
        <taxon>Parablautia</taxon>
    </lineage>
</organism>
<reference evidence="1" key="1">
    <citation type="submission" date="2018-09" db="EMBL/GenBank/DDBJ databases">
        <title>Murine metabolic-syndrome-specific gut microbial biobank.</title>
        <authorList>
            <person name="Liu C."/>
        </authorList>
    </citation>
    <scope>NUCLEOTIDE SEQUENCE</scope>
    <source>
        <strain evidence="1">D42-62</strain>
    </source>
</reference>